<proteinExistence type="predicted"/>
<dbReference type="GO" id="GO:0005737">
    <property type="term" value="C:cytoplasm"/>
    <property type="evidence" value="ECO:0007669"/>
    <property type="project" value="TreeGrafter"/>
</dbReference>
<keyword evidence="2 7" id="KW-0067">ATP-binding</keyword>
<keyword evidence="3" id="KW-0143">Chaperone</keyword>
<dbReference type="InterPro" id="IPR028299">
    <property type="entry name" value="ClpA/B_CS2"/>
</dbReference>
<dbReference type="PROSITE" id="PS50045">
    <property type="entry name" value="SIGMA54_INTERACT_4"/>
    <property type="match status" value="1"/>
</dbReference>
<dbReference type="Gene3D" id="4.10.860.10">
    <property type="entry name" value="UVR domain"/>
    <property type="match status" value="1"/>
</dbReference>
<sequence length="702" mass="77300">MANNQFYGRDPFGNMDDIFNQLMGNMGGYNSENKRYLINGREVTPEEFAQYRQTGKLPGNADYQEGAPTSAPKEDGILAKLGTNLTERARNNELDPVIGRNKEIQETAEILSRRTKNNPVLVGDAGVGKTAVVEGLAQAIVNGDVPAAIKNKEIISIDISGLEAGTQYRGAFEENIQNMIKEVKDAGNIILFFDEIHQILGAGSTGGDSGSKGLADILKPALSRGELTVIGATTQDEYRNTILKNAALARRFNEVKVNAPSAQDSFNILMGIRDLYEKHHNVILPDNVLKAAVDFSIQYIPQRSLPDKAIDLIDMTAAHLAAQHPVTDVKSLEKEIAEQKEKQEAAAAKEDYEAALNAKVRIEELQKQIDNHTEDKKVTATVNDVAESVERLTGVPVSNMGASDIERLKELASRLKGKVIGQDEAVDAVARAIRRNRAGFDEGNRPIGSFLFVGPTGVGKTELAKQLALDMFGSKDAIIRLDMSEYSDRTAVSKLIGTTAGYVGYDDNNNTLTERVRRNPYSIVLLDEIEKADPQVITLLLQVLDDGRLTDGQGNTINFKNTVIIATSNAGFGNEALTGQEDKDMKIMDRIAPYFRPEFLNRFNGIIEFSHLTKDDLNEIVDLMLAEVSKTIAKKGIDLVVSDDAKQHLIEEGYDEAMGVRPLRRVIEQEIRDKITDFYLDHTDVKHLKADMVDGELVISEK</sequence>
<dbReference type="RefSeq" id="WP_039696785.1">
    <property type="nucleotide sequence ID" value="NZ_AUZH01000019.1"/>
</dbReference>
<dbReference type="EMBL" id="FOTG01000007">
    <property type="protein sequence ID" value="SFL31704.1"/>
    <property type="molecule type" value="Genomic_DNA"/>
</dbReference>
<dbReference type="PRINTS" id="PR00300">
    <property type="entry name" value="CLPPROTEASEA"/>
</dbReference>
<feature type="coiled-coil region" evidence="4">
    <location>
        <begin position="329"/>
        <end position="375"/>
    </location>
</feature>
<reference evidence="7 9" key="1">
    <citation type="journal article" date="2014" name="Genome Announc.">
        <title>Draft Genome Sequences of Streptococcus bovis Strains ATCC 33317 and JB1.</title>
        <authorList>
            <person name="Benahmed F.H."/>
            <person name="Gopinath G.R."/>
            <person name="Harbottle H."/>
            <person name="Cotta M.A."/>
            <person name="Luo Y."/>
            <person name="Henderson C."/>
            <person name="Teri P."/>
            <person name="Soppet D."/>
            <person name="Rasmussen M."/>
            <person name="Whitehead T.R."/>
            <person name="Davidson M."/>
        </authorList>
    </citation>
    <scope>NUCLEOTIDE SEQUENCE [LARGE SCALE GENOMIC DNA]</scope>
    <source>
        <strain evidence="7 9">JB1</strain>
    </source>
</reference>
<dbReference type="Gene3D" id="3.40.50.300">
    <property type="entry name" value="P-loop containing nucleotide triphosphate hydrolases"/>
    <property type="match status" value="2"/>
</dbReference>
<dbReference type="Pfam" id="PF17871">
    <property type="entry name" value="AAA_lid_9"/>
    <property type="match status" value="1"/>
</dbReference>
<dbReference type="InterPro" id="IPR001270">
    <property type="entry name" value="ClpA/B"/>
</dbReference>
<dbReference type="SMART" id="SM01086">
    <property type="entry name" value="ClpB_D2-small"/>
    <property type="match status" value="1"/>
</dbReference>
<dbReference type="Proteomes" id="UP000029382">
    <property type="component" value="Unassembled WGS sequence"/>
</dbReference>
<evidence type="ECO:0000256" key="1">
    <source>
        <dbReference type="ARBA" id="ARBA00022741"/>
    </source>
</evidence>
<dbReference type="GO" id="GO:0005524">
    <property type="term" value="F:ATP binding"/>
    <property type="evidence" value="ECO:0007669"/>
    <property type="project" value="UniProtKB-KW"/>
</dbReference>
<keyword evidence="4" id="KW-0175">Coiled coil</keyword>
<dbReference type="AlphaFoldDB" id="A0A091BT47"/>
<evidence type="ECO:0000256" key="3">
    <source>
        <dbReference type="ARBA" id="ARBA00023186"/>
    </source>
</evidence>
<dbReference type="InterPro" id="IPR003593">
    <property type="entry name" value="AAA+_ATPase"/>
</dbReference>
<keyword evidence="7" id="KW-0645">Protease</keyword>
<dbReference type="InterPro" id="IPR041546">
    <property type="entry name" value="ClpA/ClpB_AAA_lid"/>
</dbReference>
<dbReference type="Pfam" id="PF10431">
    <property type="entry name" value="ClpB_D2-small"/>
    <property type="match status" value="1"/>
</dbReference>
<evidence type="ECO:0000313" key="10">
    <source>
        <dbReference type="Proteomes" id="UP000182793"/>
    </source>
</evidence>
<organism evidence="7 9">
    <name type="scientific">Streptococcus equinus JB1</name>
    <dbReference type="NCBI Taxonomy" id="1294274"/>
    <lineage>
        <taxon>Bacteria</taxon>
        <taxon>Bacillati</taxon>
        <taxon>Bacillota</taxon>
        <taxon>Bacilli</taxon>
        <taxon>Lactobacillales</taxon>
        <taxon>Streptococcaceae</taxon>
        <taxon>Streptococcus</taxon>
    </lineage>
</organism>
<feature type="domain" description="Sigma-54 factor interaction" evidence="6">
    <location>
        <begin position="419"/>
        <end position="672"/>
    </location>
</feature>
<dbReference type="InterPro" id="IPR019489">
    <property type="entry name" value="Clp_ATPase_C"/>
</dbReference>
<evidence type="ECO:0000313" key="8">
    <source>
        <dbReference type="EMBL" id="SFL31704.1"/>
    </source>
</evidence>
<dbReference type="SUPFAM" id="SSF52540">
    <property type="entry name" value="P-loop containing nucleoside triphosphate hydrolases"/>
    <property type="match status" value="2"/>
</dbReference>
<evidence type="ECO:0000259" key="6">
    <source>
        <dbReference type="PROSITE" id="PS50045"/>
    </source>
</evidence>
<evidence type="ECO:0000313" key="7">
    <source>
        <dbReference type="EMBL" id="KFN87879.1"/>
    </source>
</evidence>
<dbReference type="InterPro" id="IPR002078">
    <property type="entry name" value="Sigma_54_int"/>
</dbReference>
<dbReference type="GO" id="GO:0008233">
    <property type="term" value="F:peptidase activity"/>
    <property type="evidence" value="ECO:0007669"/>
    <property type="project" value="UniProtKB-KW"/>
</dbReference>
<dbReference type="FunFam" id="3.40.50.300:FF:000025">
    <property type="entry name" value="ATP-dependent Clp protease subunit"/>
    <property type="match status" value="1"/>
</dbReference>
<dbReference type="GO" id="GO:0034605">
    <property type="term" value="P:cellular response to heat"/>
    <property type="evidence" value="ECO:0007669"/>
    <property type="project" value="TreeGrafter"/>
</dbReference>
<dbReference type="PANTHER" id="PTHR11638:SF188">
    <property type="entry name" value="ATP-DEPENDENT CLP PROTEASE ATP-BINDING SUBUNIT CLPL"/>
    <property type="match status" value="1"/>
</dbReference>
<dbReference type="Pfam" id="PF07724">
    <property type="entry name" value="AAA_2"/>
    <property type="match status" value="1"/>
</dbReference>
<dbReference type="SMART" id="SM00382">
    <property type="entry name" value="AAA"/>
    <property type="match status" value="2"/>
</dbReference>
<dbReference type="CDD" id="cd19499">
    <property type="entry name" value="RecA-like_ClpB_Hsp104-like"/>
    <property type="match status" value="1"/>
</dbReference>
<keyword evidence="1" id="KW-0547">Nucleotide-binding</keyword>
<evidence type="ECO:0000313" key="9">
    <source>
        <dbReference type="Proteomes" id="UP000029382"/>
    </source>
</evidence>
<dbReference type="PANTHER" id="PTHR11638">
    <property type="entry name" value="ATP-DEPENDENT CLP PROTEASE"/>
    <property type="match status" value="1"/>
</dbReference>
<evidence type="ECO:0000256" key="4">
    <source>
        <dbReference type="SAM" id="Coils"/>
    </source>
</evidence>
<dbReference type="InterPro" id="IPR050130">
    <property type="entry name" value="ClpA_ClpB"/>
</dbReference>
<dbReference type="InterPro" id="IPR003959">
    <property type="entry name" value="ATPase_AAA_core"/>
</dbReference>
<dbReference type="CDD" id="cd00009">
    <property type="entry name" value="AAA"/>
    <property type="match status" value="1"/>
</dbReference>
<dbReference type="Pfam" id="PF00004">
    <property type="entry name" value="AAA"/>
    <property type="match status" value="1"/>
</dbReference>
<comment type="caution">
    <text evidence="7">The sequence shown here is derived from an EMBL/GenBank/DDBJ whole genome shotgun (WGS) entry which is preliminary data.</text>
</comment>
<dbReference type="Gene3D" id="1.10.8.60">
    <property type="match status" value="2"/>
</dbReference>
<dbReference type="PROSITE" id="PS00871">
    <property type="entry name" value="CLPAB_2"/>
    <property type="match status" value="1"/>
</dbReference>
<feature type="region of interest" description="Disordered" evidence="5">
    <location>
        <begin position="55"/>
        <end position="75"/>
    </location>
</feature>
<dbReference type="GO" id="GO:0016887">
    <property type="term" value="F:ATP hydrolysis activity"/>
    <property type="evidence" value="ECO:0007669"/>
    <property type="project" value="InterPro"/>
</dbReference>
<dbReference type="GO" id="GO:0006508">
    <property type="term" value="P:proteolysis"/>
    <property type="evidence" value="ECO:0007669"/>
    <property type="project" value="UniProtKB-KW"/>
</dbReference>
<evidence type="ECO:0000256" key="5">
    <source>
        <dbReference type="SAM" id="MobiDB-lite"/>
    </source>
</evidence>
<name>A0A091BT47_STREI</name>
<dbReference type="EMBL" id="AUZH01000019">
    <property type="protein sequence ID" value="KFN87879.1"/>
    <property type="molecule type" value="Genomic_DNA"/>
</dbReference>
<reference evidence="8 10" key="2">
    <citation type="submission" date="2016-10" db="EMBL/GenBank/DDBJ databases">
        <authorList>
            <person name="Varghese N."/>
            <person name="Submissions S."/>
        </authorList>
    </citation>
    <scope>NUCLEOTIDE SEQUENCE [LARGE SCALE GENOMIC DNA]</scope>
    <source>
        <strain evidence="8 10">JB1</strain>
    </source>
</reference>
<keyword evidence="10" id="KW-1185">Reference proteome</keyword>
<evidence type="ECO:0000256" key="2">
    <source>
        <dbReference type="ARBA" id="ARBA00022840"/>
    </source>
</evidence>
<dbReference type="InterPro" id="IPR027417">
    <property type="entry name" value="P-loop_NTPase"/>
</dbReference>
<dbReference type="Proteomes" id="UP000182793">
    <property type="component" value="Unassembled WGS sequence"/>
</dbReference>
<keyword evidence="7" id="KW-0378">Hydrolase</keyword>
<accession>A0A091BT47</accession>
<gene>
    <name evidence="7" type="ORF">H702_05740</name>
    <name evidence="8" type="ORF">SAMN02910290_01336</name>
</gene>
<protein>
    <submittedName>
        <fullName evidence="7">ATP-dependent Clp protease ATP-binding protein</fullName>
    </submittedName>
    <submittedName>
        <fullName evidence="8">ATP-dependent Clp protease ATP-binding subunit ClpL</fullName>
    </submittedName>
</protein>
<dbReference type="GO" id="GO:0006355">
    <property type="term" value="P:regulation of DNA-templated transcription"/>
    <property type="evidence" value="ECO:0007669"/>
    <property type="project" value="InterPro"/>
</dbReference>